<proteinExistence type="predicted"/>
<dbReference type="Proteomes" id="UP000308600">
    <property type="component" value="Unassembled WGS sequence"/>
</dbReference>
<accession>A0ACD3B1V5</accession>
<sequence>MLTPVRHSALGPWLLPAPPNLNQTIPESPSQAGRRNPTRARWVIHHTRGVKCSFIITSVLIAVALVPLQAHNYICTQDAPIWYPTLLNPTAAWPVTKGELLDATPAQITSIIDTLPVILGGRTRKGAVLAYLVVER</sequence>
<evidence type="ECO:0000313" key="1">
    <source>
        <dbReference type="EMBL" id="TFK71867.1"/>
    </source>
</evidence>
<dbReference type="EMBL" id="ML208292">
    <property type="protein sequence ID" value="TFK71867.1"/>
    <property type="molecule type" value="Genomic_DNA"/>
</dbReference>
<reference evidence="1 2" key="1">
    <citation type="journal article" date="2019" name="Nat. Ecol. Evol.">
        <title>Megaphylogeny resolves global patterns of mushroom evolution.</title>
        <authorList>
            <person name="Varga T."/>
            <person name="Krizsan K."/>
            <person name="Foldi C."/>
            <person name="Dima B."/>
            <person name="Sanchez-Garcia M."/>
            <person name="Sanchez-Ramirez S."/>
            <person name="Szollosi G.J."/>
            <person name="Szarkandi J.G."/>
            <person name="Papp V."/>
            <person name="Albert L."/>
            <person name="Andreopoulos W."/>
            <person name="Angelini C."/>
            <person name="Antonin V."/>
            <person name="Barry K.W."/>
            <person name="Bougher N.L."/>
            <person name="Buchanan P."/>
            <person name="Buyck B."/>
            <person name="Bense V."/>
            <person name="Catcheside P."/>
            <person name="Chovatia M."/>
            <person name="Cooper J."/>
            <person name="Damon W."/>
            <person name="Desjardin D."/>
            <person name="Finy P."/>
            <person name="Geml J."/>
            <person name="Haridas S."/>
            <person name="Hughes K."/>
            <person name="Justo A."/>
            <person name="Karasinski D."/>
            <person name="Kautmanova I."/>
            <person name="Kiss B."/>
            <person name="Kocsube S."/>
            <person name="Kotiranta H."/>
            <person name="LaButti K.M."/>
            <person name="Lechner B.E."/>
            <person name="Liimatainen K."/>
            <person name="Lipzen A."/>
            <person name="Lukacs Z."/>
            <person name="Mihaltcheva S."/>
            <person name="Morgado L.N."/>
            <person name="Niskanen T."/>
            <person name="Noordeloos M.E."/>
            <person name="Ohm R.A."/>
            <person name="Ortiz-Santana B."/>
            <person name="Ovrebo C."/>
            <person name="Racz N."/>
            <person name="Riley R."/>
            <person name="Savchenko A."/>
            <person name="Shiryaev A."/>
            <person name="Soop K."/>
            <person name="Spirin V."/>
            <person name="Szebenyi C."/>
            <person name="Tomsovsky M."/>
            <person name="Tulloss R.E."/>
            <person name="Uehling J."/>
            <person name="Grigoriev I.V."/>
            <person name="Vagvolgyi C."/>
            <person name="Papp T."/>
            <person name="Martin F.M."/>
            <person name="Miettinen O."/>
            <person name="Hibbett D.S."/>
            <person name="Nagy L.G."/>
        </authorList>
    </citation>
    <scope>NUCLEOTIDE SEQUENCE [LARGE SCALE GENOMIC DNA]</scope>
    <source>
        <strain evidence="1 2">NL-1719</strain>
    </source>
</reference>
<evidence type="ECO:0000313" key="2">
    <source>
        <dbReference type="Proteomes" id="UP000308600"/>
    </source>
</evidence>
<gene>
    <name evidence="1" type="ORF">BDN72DRAFT_855894</name>
</gene>
<name>A0ACD3B1V5_9AGAR</name>
<keyword evidence="2" id="KW-1185">Reference proteome</keyword>
<organism evidence="1 2">
    <name type="scientific">Pluteus cervinus</name>
    <dbReference type="NCBI Taxonomy" id="181527"/>
    <lineage>
        <taxon>Eukaryota</taxon>
        <taxon>Fungi</taxon>
        <taxon>Dikarya</taxon>
        <taxon>Basidiomycota</taxon>
        <taxon>Agaricomycotina</taxon>
        <taxon>Agaricomycetes</taxon>
        <taxon>Agaricomycetidae</taxon>
        <taxon>Agaricales</taxon>
        <taxon>Pluteineae</taxon>
        <taxon>Pluteaceae</taxon>
        <taxon>Pluteus</taxon>
    </lineage>
</organism>
<protein>
    <submittedName>
        <fullName evidence="1">Uncharacterized protein</fullName>
    </submittedName>
</protein>